<proteinExistence type="predicted"/>
<evidence type="ECO:0000313" key="5">
    <source>
        <dbReference type="Proteomes" id="UP000629870"/>
    </source>
</evidence>
<feature type="region of interest" description="Disordered" evidence="1">
    <location>
        <begin position="229"/>
        <end position="248"/>
    </location>
</feature>
<dbReference type="EMBL" id="VDMO01000048">
    <property type="protein sequence ID" value="TNM62491.1"/>
    <property type="molecule type" value="Genomic_DNA"/>
</dbReference>
<feature type="compositionally biased region" description="Acidic residues" evidence="1">
    <location>
        <begin position="237"/>
        <end position="248"/>
    </location>
</feature>
<name>A0A5C4XHW0_9DEIO</name>
<reference evidence="3 4" key="1">
    <citation type="submission" date="2019-06" db="EMBL/GenBank/DDBJ databases">
        <title>Genome sequence of Deinococcus radiopugnans ATCC 19172.</title>
        <authorList>
            <person name="Maclea K.S."/>
            <person name="Maynard C.R."/>
        </authorList>
    </citation>
    <scope>NUCLEOTIDE SEQUENCE [LARGE SCALE GENOMIC DNA]</scope>
    <source>
        <strain evidence="3 4">ATCC 19172</strain>
    </source>
</reference>
<accession>A0A5C4XHW0</accession>
<evidence type="ECO:0000256" key="1">
    <source>
        <dbReference type="SAM" id="MobiDB-lite"/>
    </source>
</evidence>
<dbReference type="OrthoDB" id="67692at2"/>
<gene>
    <name evidence="3" type="ORF">FHR04_20335</name>
    <name evidence="2" type="ORF">HNQ04_004145</name>
</gene>
<sequence>MSPQDEHPLPEELDARTERASFSAARHHVGEAGLIQLDTLEQIIHAGREQIVVTQALRQVVTATLKQLHATPPGQLSALTQQHRANLEGIVQSGRAQIQIAHRLRLTIQETLAQVRETPLEQISGHLLNTLSESVHQQVQDLEAIIGAAVGQADSLEQVAGLEQVGTQAAARLQQMEHDRGEHELMKLEREAAETLGRIRELERAGQSQAQRKNQLLAEAQTAEARIAELEQASAEDQAETAPEDAQQ</sequence>
<evidence type="ECO:0000313" key="3">
    <source>
        <dbReference type="EMBL" id="TNM62491.1"/>
    </source>
</evidence>
<evidence type="ECO:0000313" key="2">
    <source>
        <dbReference type="EMBL" id="MBB6018863.1"/>
    </source>
</evidence>
<organism evidence="3 4">
    <name type="scientific">Deinococcus radiopugnans ATCC 19172</name>
    <dbReference type="NCBI Taxonomy" id="585398"/>
    <lineage>
        <taxon>Bacteria</taxon>
        <taxon>Thermotogati</taxon>
        <taxon>Deinococcota</taxon>
        <taxon>Deinococci</taxon>
        <taxon>Deinococcales</taxon>
        <taxon>Deinococcaceae</taxon>
        <taxon>Deinococcus</taxon>
    </lineage>
</organism>
<dbReference type="AlphaFoldDB" id="A0A5C4XHW0"/>
<comment type="caution">
    <text evidence="3">The sequence shown here is derived from an EMBL/GenBank/DDBJ whole genome shotgun (WGS) entry which is preliminary data.</text>
</comment>
<protein>
    <submittedName>
        <fullName evidence="3">Type II toxin-antitoxin system VapC family toxin</fullName>
    </submittedName>
    <submittedName>
        <fullName evidence="2">Vacuolar-type H+-ATPase subunit I/STV1</fullName>
    </submittedName>
</protein>
<dbReference type="Proteomes" id="UP000629870">
    <property type="component" value="Unassembled WGS sequence"/>
</dbReference>
<dbReference type="Proteomes" id="UP000313988">
    <property type="component" value="Unassembled WGS sequence"/>
</dbReference>
<dbReference type="EMBL" id="JACHEW010000048">
    <property type="protein sequence ID" value="MBB6018863.1"/>
    <property type="molecule type" value="Genomic_DNA"/>
</dbReference>
<keyword evidence="5" id="KW-1185">Reference proteome</keyword>
<evidence type="ECO:0000313" key="4">
    <source>
        <dbReference type="Proteomes" id="UP000313988"/>
    </source>
</evidence>
<dbReference type="RefSeq" id="WP_139405003.1">
    <property type="nucleotide sequence ID" value="NZ_JACHEW010000048.1"/>
</dbReference>
<reference evidence="2 5" key="2">
    <citation type="submission" date="2020-08" db="EMBL/GenBank/DDBJ databases">
        <title>Genomic Encyclopedia of Type Strains, Phase IV (KMG-IV): sequencing the most valuable type-strain genomes for metagenomic binning, comparative biology and taxonomic classification.</title>
        <authorList>
            <person name="Goeker M."/>
        </authorList>
    </citation>
    <scope>NUCLEOTIDE SEQUENCE [LARGE SCALE GENOMIC DNA]</scope>
    <source>
        <strain evidence="2 5">DSM 12027</strain>
    </source>
</reference>